<dbReference type="SUPFAM" id="SSF55874">
    <property type="entry name" value="ATPase domain of HSP90 chaperone/DNA topoisomerase II/histidine kinase"/>
    <property type="match status" value="1"/>
</dbReference>
<feature type="compositionally biased region" description="Basic and acidic residues" evidence="1">
    <location>
        <begin position="38"/>
        <end position="49"/>
    </location>
</feature>
<feature type="region of interest" description="Disordered" evidence="1">
    <location>
        <begin position="30"/>
        <end position="49"/>
    </location>
</feature>
<dbReference type="RefSeq" id="WP_253742669.1">
    <property type="nucleotide sequence ID" value="NZ_BAABKA010000001.1"/>
</dbReference>
<protein>
    <submittedName>
        <fullName evidence="2">Signal transduction histidine kinase</fullName>
    </submittedName>
</protein>
<evidence type="ECO:0000256" key="1">
    <source>
        <dbReference type="SAM" id="MobiDB-lite"/>
    </source>
</evidence>
<dbReference type="GO" id="GO:0016301">
    <property type="term" value="F:kinase activity"/>
    <property type="evidence" value="ECO:0007669"/>
    <property type="project" value="UniProtKB-KW"/>
</dbReference>
<dbReference type="EMBL" id="JAMZEB010000002">
    <property type="protein sequence ID" value="MCP2355961.1"/>
    <property type="molecule type" value="Genomic_DNA"/>
</dbReference>
<keyword evidence="2" id="KW-0808">Transferase</keyword>
<dbReference type="AlphaFoldDB" id="A0A9X2K3V6"/>
<comment type="caution">
    <text evidence="2">The sequence shown here is derived from an EMBL/GenBank/DDBJ whole genome shotgun (WGS) entry which is preliminary data.</text>
</comment>
<proteinExistence type="predicted"/>
<name>A0A9X2K3V6_9ACTN</name>
<gene>
    <name evidence="2" type="ORF">HD597_002981</name>
</gene>
<accession>A0A9X2K3V6</accession>
<organism evidence="2 3">
    <name type="scientific">Nonomuraea thailandensis</name>
    <dbReference type="NCBI Taxonomy" id="1188745"/>
    <lineage>
        <taxon>Bacteria</taxon>
        <taxon>Bacillati</taxon>
        <taxon>Actinomycetota</taxon>
        <taxon>Actinomycetes</taxon>
        <taxon>Streptosporangiales</taxon>
        <taxon>Streptosporangiaceae</taxon>
        <taxon>Nonomuraea</taxon>
    </lineage>
</organism>
<dbReference type="InterPro" id="IPR036890">
    <property type="entry name" value="HATPase_C_sf"/>
</dbReference>
<reference evidence="2" key="1">
    <citation type="submission" date="2022-06" db="EMBL/GenBank/DDBJ databases">
        <title>Sequencing the genomes of 1000 actinobacteria strains.</title>
        <authorList>
            <person name="Klenk H.-P."/>
        </authorList>
    </citation>
    <scope>NUCLEOTIDE SEQUENCE</scope>
    <source>
        <strain evidence="2">DSM 46694</strain>
    </source>
</reference>
<keyword evidence="3" id="KW-1185">Reference proteome</keyword>
<sequence length="49" mass="4994">MQGERVRSSHGTGLGLWIARAVVAADGGTVTAPAEGGPHVEVRLPRTTA</sequence>
<evidence type="ECO:0000313" key="2">
    <source>
        <dbReference type="EMBL" id="MCP2355961.1"/>
    </source>
</evidence>
<keyword evidence="2" id="KW-0418">Kinase</keyword>
<dbReference type="Gene3D" id="3.30.565.10">
    <property type="entry name" value="Histidine kinase-like ATPase, C-terminal domain"/>
    <property type="match status" value="1"/>
</dbReference>
<dbReference type="Proteomes" id="UP001139648">
    <property type="component" value="Unassembled WGS sequence"/>
</dbReference>
<evidence type="ECO:0000313" key="3">
    <source>
        <dbReference type="Proteomes" id="UP001139648"/>
    </source>
</evidence>